<dbReference type="HOGENOM" id="CLU_399612_0_0_1"/>
<organism evidence="2 3">
    <name type="scientific">Pseudocercospora fijiensis (strain CIRAD86)</name>
    <name type="common">Black leaf streak disease fungus</name>
    <name type="synonym">Mycosphaerella fijiensis</name>
    <dbReference type="NCBI Taxonomy" id="383855"/>
    <lineage>
        <taxon>Eukaryota</taxon>
        <taxon>Fungi</taxon>
        <taxon>Dikarya</taxon>
        <taxon>Ascomycota</taxon>
        <taxon>Pezizomycotina</taxon>
        <taxon>Dothideomycetes</taxon>
        <taxon>Dothideomycetidae</taxon>
        <taxon>Mycosphaerellales</taxon>
        <taxon>Mycosphaerellaceae</taxon>
        <taxon>Pseudocercospora</taxon>
    </lineage>
</organism>
<dbReference type="GeneID" id="19332653"/>
<dbReference type="RefSeq" id="XP_007923208.1">
    <property type="nucleotide sequence ID" value="XM_007925017.1"/>
</dbReference>
<evidence type="ECO:0000256" key="1">
    <source>
        <dbReference type="SAM" id="MobiDB-lite"/>
    </source>
</evidence>
<gene>
    <name evidence="2" type="ORF">MYCFIDRAFT_171564</name>
</gene>
<feature type="region of interest" description="Disordered" evidence="1">
    <location>
        <begin position="222"/>
        <end position="280"/>
    </location>
</feature>
<evidence type="ECO:0000313" key="3">
    <source>
        <dbReference type="Proteomes" id="UP000016932"/>
    </source>
</evidence>
<dbReference type="KEGG" id="pfj:MYCFIDRAFT_171564"/>
<feature type="region of interest" description="Disordered" evidence="1">
    <location>
        <begin position="158"/>
        <end position="181"/>
    </location>
</feature>
<sequence length="689" mass="76364">MRDSLSFHGVVYFKGSLPAETHTETVSRPISSVLCLSTAFLVVQGIRGIDEGGHVLSSSTNFARSALDSQDYTNCMQPADHLLNCISELCSRRRVLTAQRDELLFTNPFFCPRSLMTCGQPFQQARQAGIWKNRPRIVLKDQFLKEHGLDFGGEGSSNRTCHGRLRDAGSGPSKEPKLANWSSGDRAWLNRRRFLPRSVTAESAPPKKRKIDGYVESALVEPGAADDLDGQSVMAARQNEGRSEERRQWSRPGGFSRRKTPDLLPNKDPAHSTEIRPQGEGKWVTTRMTTIGSDIEQAVLTFCRENGIDEDADSRFVPNAGERLSELYGRVFGKEWLEKITQIQAEGHRLRQTDILTALLGAAVHEWGLLAALPWDLGNRLKTSLGSDLKYVQAVLGNMGYDYDRWLNYLVGKQICSSEFQKDVVAPYAKQRVQETAAALLPHHYKLKAGQPAQPIGSRDWKFFLGRAFQTAIVVKQVLGSSNLGPFRIGFAKHGDAFDMLRHESLHEYPGNKKVLYGVVPSVVRKTDQGDFYFAKGVLTTDSVAPKGQAYLPLESYWSTSTLGNLLKSHGTHICLPWAVIVHLSIILLALLNAGSTSTDLTAQDLPRRQSVQMAHKSHSTHICLPWAVIDCPYVHYSARSSKSESIVGLSLAYASGCTQKECSTANEVCSEYSTSLEARDCRSGCSVW</sequence>
<name>M3A3L5_PSEFD</name>
<dbReference type="EMBL" id="KB446556">
    <property type="protein sequence ID" value="EME85679.1"/>
    <property type="molecule type" value="Genomic_DNA"/>
</dbReference>
<dbReference type="eggNOG" id="ENOG502TINJ">
    <property type="taxonomic scope" value="Eukaryota"/>
</dbReference>
<dbReference type="Proteomes" id="UP000016932">
    <property type="component" value="Unassembled WGS sequence"/>
</dbReference>
<feature type="compositionally biased region" description="Basic and acidic residues" evidence="1">
    <location>
        <begin position="268"/>
        <end position="279"/>
    </location>
</feature>
<keyword evidence="3" id="KW-1185">Reference proteome</keyword>
<dbReference type="AlphaFoldDB" id="M3A3L5"/>
<evidence type="ECO:0000313" key="2">
    <source>
        <dbReference type="EMBL" id="EME85679.1"/>
    </source>
</evidence>
<accession>M3A3L5</accession>
<dbReference type="VEuPathDB" id="FungiDB:MYCFIDRAFT_171564"/>
<reference evidence="2 3" key="1">
    <citation type="journal article" date="2012" name="PLoS Pathog.">
        <title>Diverse lifestyles and strategies of plant pathogenesis encoded in the genomes of eighteen Dothideomycetes fungi.</title>
        <authorList>
            <person name="Ohm R.A."/>
            <person name="Feau N."/>
            <person name="Henrissat B."/>
            <person name="Schoch C.L."/>
            <person name="Horwitz B.A."/>
            <person name="Barry K.W."/>
            <person name="Condon B.J."/>
            <person name="Copeland A.C."/>
            <person name="Dhillon B."/>
            <person name="Glaser F."/>
            <person name="Hesse C.N."/>
            <person name="Kosti I."/>
            <person name="LaButti K."/>
            <person name="Lindquist E.A."/>
            <person name="Lucas S."/>
            <person name="Salamov A.A."/>
            <person name="Bradshaw R.E."/>
            <person name="Ciuffetti L."/>
            <person name="Hamelin R.C."/>
            <person name="Kema G.H.J."/>
            <person name="Lawrence C."/>
            <person name="Scott J.A."/>
            <person name="Spatafora J.W."/>
            <person name="Turgeon B.G."/>
            <person name="de Wit P.J.G.M."/>
            <person name="Zhong S."/>
            <person name="Goodwin S.B."/>
            <person name="Grigoriev I.V."/>
        </authorList>
    </citation>
    <scope>NUCLEOTIDE SEQUENCE [LARGE SCALE GENOMIC DNA]</scope>
    <source>
        <strain evidence="2 3">CIRAD86</strain>
    </source>
</reference>
<feature type="compositionally biased region" description="Basic and acidic residues" evidence="1">
    <location>
        <begin position="239"/>
        <end position="248"/>
    </location>
</feature>
<dbReference type="OrthoDB" id="3647295at2759"/>
<proteinExistence type="predicted"/>
<protein>
    <submittedName>
        <fullName evidence="2">Uncharacterized protein</fullName>
    </submittedName>
</protein>